<feature type="domain" description="Tr-type G" evidence="10">
    <location>
        <begin position="17"/>
        <end position="215"/>
    </location>
</feature>
<dbReference type="FunFam" id="2.40.30.10:FF:000008">
    <property type="entry name" value="Translation initiation factor IF-2"/>
    <property type="match status" value="1"/>
</dbReference>
<evidence type="ECO:0000256" key="8">
    <source>
        <dbReference type="RuleBase" id="RU000644"/>
    </source>
</evidence>
<dbReference type="GO" id="GO:0003743">
    <property type="term" value="F:translation initiation factor activity"/>
    <property type="evidence" value="ECO:0007669"/>
    <property type="project" value="UniProtKB-UniRule"/>
</dbReference>
<dbReference type="InterPro" id="IPR009000">
    <property type="entry name" value="Transl_B-barrel_sf"/>
</dbReference>
<dbReference type="Gene3D" id="3.40.50.10050">
    <property type="entry name" value="Translation initiation factor IF- 2, domain 3"/>
    <property type="match status" value="1"/>
</dbReference>
<dbReference type="InterPro" id="IPR023115">
    <property type="entry name" value="TIF_IF2_dom3"/>
</dbReference>
<evidence type="ECO:0000259" key="10">
    <source>
        <dbReference type="PROSITE" id="PS51722"/>
    </source>
</evidence>
<evidence type="ECO:0000256" key="3">
    <source>
        <dbReference type="ARBA" id="ARBA00022540"/>
    </source>
</evidence>
<evidence type="ECO:0000256" key="7">
    <source>
        <dbReference type="NCBIfam" id="TIGR00487"/>
    </source>
</evidence>
<dbReference type="Gene3D" id="2.40.30.10">
    <property type="entry name" value="Translation factors"/>
    <property type="match status" value="2"/>
</dbReference>
<dbReference type="PANTHER" id="PTHR43381">
    <property type="entry name" value="TRANSLATION INITIATION FACTOR IF-2-RELATED"/>
    <property type="match status" value="1"/>
</dbReference>
<dbReference type="InterPro" id="IPR005225">
    <property type="entry name" value="Small_GTP-bd"/>
</dbReference>
<dbReference type="InterPro" id="IPR000178">
    <property type="entry name" value="TF_IF2_bacterial-like"/>
</dbReference>
<dbReference type="GO" id="GO:0003924">
    <property type="term" value="F:GTPase activity"/>
    <property type="evidence" value="ECO:0007669"/>
    <property type="project" value="InterPro"/>
</dbReference>
<dbReference type="CDD" id="cd01887">
    <property type="entry name" value="IF2_eIF5B"/>
    <property type="match status" value="1"/>
</dbReference>
<keyword evidence="3 8" id="KW-0396">Initiation factor</keyword>
<dbReference type="InterPro" id="IPR053905">
    <property type="entry name" value="EF-G-like_DII"/>
</dbReference>
<dbReference type="SUPFAM" id="SSF52540">
    <property type="entry name" value="P-loop containing nucleoside triphosphate hydrolases"/>
    <property type="match status" value="1"/>
</dbReference>
<reference evidence="11" key="1">
    <citation type="journal article" date="2020" name="mSystems">
        <title>Genome- and Community-Level Interaction Insights into Carbon Utilization and Element Cycling Functions of Hydrothermarchaeota in Hydrothermal Sediment.</title>
        <authorList>
            <person name="Zhou Z."/>
            <person name="Liu Y."/>
            <person name="Xu W."/>
            <person name="Pan J."/>
            <person name="Luo Z.H."/>
            <person name="Li M."/>
        </authorList>
    </citation>
    <scope>NUCLEOTIDE SEQUENCE [LARGE SCALE GENOMIC DNA]</scope>
    <source>
        <strain evidence="11">SpSt-361</strain>
    </source>
</reference>
<comment type="function">
    <text evidence="8">One of the essential components for the initiation of protein synthesis. Protects formylmethionyl-tRNA from spontaneous hydrolysis and promotes its binding to the 30S ribosomal subunits. Also involved in the hydrolysis of GTP during the formation of the 70S ribosomal complex.</text>
</comment>
<keyword evidence="4" id="KW-0547">Nucleotide-binding</keyword>
<dbReference type="NCBIfam" id="TIGR00487">
    <property type="entry name" value="IF-2"/>
    <property type="match status" value="1"/>
</dbReference>
<feature type="region of interest" description="Disordered" evidence="9">
    <location>
        <begin position="70"/>
        <end position="91"/>
    </location>
</feature>
<dbReference type="InterPro" id="IPR000795">
    <property type="entry name" value="T_Tr_GTP-bd_dom"/>
</dbReference>
<protein>
    <recommendedName>
        <fullName evidence="2 7">Translation initiation factor IF-2</fullName>
    </recommendedName>
</protein>
<dbReference type="Pfam" id="PF22042">
    <property type="entry name" value="EF-G_D2"/>
    <property type="match status" value="1"/>
</dbReference>
<dbReference type="CDD" id="cd03692">
    <property type="entry name" value="mtIF2_IVc"/>
    <property type="match status" value="1"/>
</dbReference>
<evidence type="ECO:0000256" key="4">
    <source>
        <dbReference type="ARBA" id="ARBA00022741"/>
    </source>
</evidence>
<comment type="similarity">
    <text evidence="1 8">Belongs to the TRAFAC class translation factor GTPase superfamily. Classic translation factor GTPase family. IF-2 subfamily.</text>
</comment>
<dbReference type="PRINTS" id="PR00315">
    <property type="entry name" value="ELONGATNFCT"/>
</dbReference>
<evidence type="ECO:0000256" key="5">
    <source>
        <dbReference type="ARBA" id="ARBA00022917"/>
    </source>
</evidence>
<accession>A0A831Z1E4</accession>
<dbReference type="NCBIfam" id="TIGR00231">
    <property type="entry name" value="small_GTP"/>
    <property type="match status" value="1"/>
</dbReference>
<dbReference type="SUPFAM" id="SSF50447">
    <property type="entry name" value="Translation proteins"/>
    <property type="match status" value="2"/>
</dbReference>
<name>A0A831Z1E4_UNCKA</name>
<proteinExistence type="inferred from homology"/>
<dbReference type="Gene3D" id="3.40.50.300">
    <property type="entry name" value="P-loop containing nucleotide triphosphate hydrolases"/>
    <property type="match status" value="1"/>
</dbReference>
<dbReference type="Pfam" id="PF00009">
    <property type="entry name" value="GTP_EFTU"/>
    <property type="match status" value="1"/>
</dbReference>
<sequence>MSKKQSNPKRKEANVATRPPIVVVLGHIDHGKTTLLDSIRKTQVAAKEEGGITQSIGAYQVETGQLGDQAIRGLGSQGGPNHPATQQPSNLATRKITFIDTPGHEAFSKMRERGAAVADIAVLVVAADDGVKPQTVEAIAHAQAAGIPLVVAINKVDLASSQDLAKVKGQLAKEGVVVEDQGGKVPAVAVSAKTGQGVTELLEMISLVADLLELKSEAASPPTAVVIESLLSPQQGPLATLIMKEGTLKVGDRVFAGETSGKIKALINDGGQRIPSAGPGMPVQVLGFSSVPPVGAVVTGVLGESVARTEKPNIPATQQPSNLVPQTEGLNVILRANTQGSLEALGEALSSLKSEGKRVNLLLKGVGPVSDSDIRLAATARGVVLGFNVSIPPSTRKLADDLKVGVRSFQIIYELLEAAEKLLAGAQALEEEEKTPEAEVLATFTLHSGDIVAGVKVLYGKIKYRDRIQVLRGEEIVHQGKVRGLKIGKDEVSEVKTGQEAGILVKPVFDFRKGDRIVLSSN</sequence>
<dbReference type="PROSITE" id="PS51722">
    <property type="entry name" value="G_TR_2"/>
    <property type="match status" value="1"/>
</dbReference>
<dbReference type="InterPro" id="IPR015760">
    <property type="entry name" value="TIF_IF2"/>
</dbReference>
<dbReference type="EMBL" id="DSPJ01000056">
    <property type="protein sequence ID" value="HEX61909.1"/>
    <property type="molecule type" value="Genomic_DNA"/>
</dbReference>
<comment type="caution">
    <text evidence="11">The sequence shown here is derived from an EMBL/GenBank/DDBJ whole genome shotgun (WGS) entry which is preliminary data.</text>
</comment>
<dbReference type="InterPro" id="IPR036925">
    <property type="entry name" value="TIF_IF2_dom3_sf"/>
</dbReference>
<dbReference type="PANTHER" id="PTHR43381:SF5">
    <property type="entry name" value="TR-TYPE G DOMAIN-CONTAINING PROTEIN"/>
    <property type="match status" value="1"/>
</dbReference>
<evidence type="ECO:0000256" key="2">
    <source>
        <dbReference type="ARBA" id="ARBA00020675"/>
    </source>
</evidence>
<evidence type="ECO:0000256" key="6">
    <source>
        <dbReference type="ARBA" id="ARBA00023134"/>
    </source>
</evidence>
<dbReference type="Pfam" id="PF11987">
    <property type="entry name" value="IF-2"/>
    <property type="match status" value="1"/>
</dbReference>
<dbReference type="FunFam" id="3.40.50.10050:FF:000001">
    <property type="entry name" value="Translation initiation factor IF-2"/>
    <property type="match status" value="1"/>
</dbReference>
<dbReference type="GO" id="GO:0005525">
    <property type="term" value="F:GTP binding"/>
    <property type="evidence" value="ECO:0007669"/>
    <property type="project" value="UniProtKB-KW"/>
</dbReference>
<gene>
    <name evidence="11" type="primary">infB</name>
    <name evidence="11" type="ORF">ENR01_01990</name>
</gene>
<dbReference type="InterPro" id="IPR027417">
    <property type="entry name" value="P-loop_NTPase"/>
</dbReference>
<dbReference type="AlphaFoldDB" id="A0A831Z1E4"/>
<dbReference type="SUPFAM" id="SSF52156">
    <property type="entry name" value="Initiation factor IF2/eIF5b, domain 3"/>
    <property type="match status" value="1"/>
</dbReference>
<organism evidence="11">
    <name type="scientific">candidate division WWE3 bacterium</name>
    <dbReference type="NCBI Taxonomy" id="2053526"/>
    <lineage>
        <taxon>Bacteria</taxon>
        <taxon>Katanobacteria</taxon>
    </lineage>
</organism>
<keyword evidence="5 8" id="KW-0648">Protein biosynthesis</keyword>
<evidence type="ECO:0000256" key="9">
    <source>
        <dbReference type="SAM" id="MobiDB-lite"/>
    </source>
</evidence>
<dbReference type="FunFam" id="3.40.50.300:FF:000019">
    <property type="entry name" value="Translation initiation factor IF-2"/>
    <property type="match status" value="1"/>
</dbReference>
<evidence type="ECO:0000256" key="1">
    <source>
        <dbReference type="ARBA" id="ARBA00007733"/>
    </source>
</evidence>
<dbReference type="GO" id="GO:0005737">
    <property type="term" value="C:cytoplasm"/>
    <property type="evidence" value="ECO:0007669"/>
    <property type="project" value="UniProtKB-UniRule"/>
</dbReference>
<evidence type="ECO:0000313" key="11">
    <source>
        <dbReference type="EMBL" id="HEX61909.1"/>
    </source>
</evidence>
<keyword evidence="6" id="KW-0342">GTP-binding</keyword>